<dbReference type="PROSITE" id="PS51186">
    <property type="entry name" value="GNAT"/>
    <property type="match status" value="1"/>
</dbReference>
<dbReference type="InterPro" id="IPR000182">
    <property type="entry name" value="GNAT_dom"/>
</dbReference>
<comment type="caution">
    <text evidence="2">The sequence shown here is derived from an EMBL/GenBank/DDBJ whole genome shotgun (WGS) entry which is preliminary data.</text>
</comment>
<keyword evidence="3" id="KW-1185">Reference proteome</keyword>
<sequence length="216" mass="24004">MASSYPPLNLAVRTPRLTLAAATDELLERLVPVVRAGVVVDGEPAPFDDPMSLYADSPEREWRWLRRIWAGRAKVDASFWRLYFVVCDDGEPVGMQDLIARDFAAVGTVTSFSWLAPGVRGRGLGREARAAILHLAFAGFGAREAGTDAFADNRASNRVSEVLGYTRNGNDWATRQGEAAELLRWRMTREQWATRRRSDIELSGVEECKPVLGVPR</sequence>
<dbReference type="RefSeq" id="WP_203727085.1">
    <property type="nucleotide sequence ID" value="NZ_BAAATX010000014.1"/>
</dbReference>
<evidence type="ECO:0000313" key="2">
    <source>
        <dbReference type="EMBL" id="GIE01426.1"/>
    </source>
</evidence>
<dbReference type="PANTHER" id="PTHR43441">
    <property type="entry name" value="RIBOSOMAL-PROTEIN-SERINE ACETYLTRANSFERASE"/>
    <property type="match status" value="1"/>
</dbReference>
<proteinExistence type="predicted"/>
<name>A0ABQ3YV05_9ACTN</name>
<feature type="domain" description="N-acetyltransferase" evidence="1">
    <location>
        <begin position="40"/>
        <end position="190"/>
    </location>
</feature>
<accession>A0ABQ3YV05</accession>
<dbReference type="EMBL" id="BOML01000022">
    <property type="protein sequence ID" value="GIE01426.1"/>
    <property type="molecule type" value="Genomic_DNA"/>
</dbReference>
<dbReference type="Gene3D" id="3.40.630.30">
    <property type="match status" value="1"/>
</dbReference>
<evidence type="ECO:0000313" key="3">
    <source>
        <dbReference type="Proteomes" id="UP000637628"/>
    </source>
</evidence>
<evidence type="ECO:0000259" key="1">
    <source>
        <dbReference type="PROSITE" id="PS51186"/>
    </source>
</evidence>
<dbReference type="Pfam" id="PF13302">
    <property type="entry name" value="Acetyltransf_3"/>
    <property type="match status" value="1"/>
</dbReference>
<dbReference type="SUPFAM" id="SSF55729">
    <property type="entry name" value="Acyl-CoA N-acyltransferases (Nat)"/>
    <property type="match status" value="1"/>
</dbReference>
<reference evidence="2 3" key="1">
    <citation type="submission" date="2021-01" db="EMBL/GenBank/DDBJ databases">
        <title>Whole genome shotgun sequence of Actinoplanes durhamensis NBRC 14914.</title>
        <authorList>
            <person name="Komaki H."/>
            <person name="Tamura T."/>
        </authorList>
    </citation>
    <scope>NUCLEOTIDE SEQUENCE [LARGE SCALE GENOMIC DNA]</scope>
    <source>
        <strain evidence="2 3">NBRC 14914</strain>
    </source>
</reference>
<gene>
    <name evidence="2" type="ORF">Adu01nite_27760</name>
</gene>
<organism evidence="2 3">
    <name type="scientific">Paractinoplanes durhamensis</name>
    <dbReference type="NCBI Taxonomy" id="113563"/>
    <lineage>
        <taxon>Bacteria</taxon>
        <taxon>Bacillati</taxon>
        <taxon>Actinomycetota</taxon>
        <taxon>Actinomycetes</taxon>
        <taxon>Micromonosporales</taxon>
        <taxon>Micromonosporaceae</taxon>
        <taxon>Paractinoplanes</taxon>
    </lineage>
</organism>
<dbReference type="InterPro" id="IPR016181">
    <property type="entry name" value="Acyl_CoA_acyltransferase"/>
</dbReference>
<protein>
    <recommendedName>
        <fullName evidence="1">N-acetyltransferase domain-containing protein</fullName>
    </recommendedName>
</protein>
<dbReference type="PANTHER" id="PTHR43441:SF11">
    <property type="entry name" value="RIBOSOMAL-PROTEIN-SERINE ACETYLTRANSFERASE"/>
    <property type="match status" value="1"/>
</dbReference>
<dbReference type="InterPro" id="IPR051908">
    <property type="entry name" value="Ribosomal_N-acetyltransferase"/>
</dbReference>
<dbReference type="Proteomes" id="UP000637628">
    <property type="component" value="Unassembled WGS sequence"/>
</dbReference>